<sequence length="136" mass="15708">MEWAVATLGILNICRNNKRRQTIVLGERRAQRKGHPIFDPNHFHQQSGRLLKQSGHISPPESTCPREQCLRHPLKRPFPLLFSAHIVWGVSCGFRLGFASREWKHAAIVRSRKEFSVERDMTGICKRCWARLAEGL</sequence>
<evidence type="ECO:0000313" key="1">
    <source>
        <dbReference type="EMBL" id="GIX87359.1"/>
    </source>
</evidence>
<dbReference type="EMBL" id="BPLQ01001991">
    <property type="protein sequence ID" value="GIX87359.1"/>
    <property type="molecule type" value="Genomic_DNA"/>
</dbReference>
<comment type="caution">
    <text evidence="1">The sequence shown here is derived from an EMBL/GenBank/DDBJ whole genome shotgun (WGS) entry which is preliminary data.</text>
</comment>
<organism evidence="1 2">
    <name type="scientific">Caerostris darwini</name>
    <dbReference type="NCBI Taxonomy" id="1538125"/>
    <lineage>
        <taxon>Eukaryota</taxon>
        <taxon>Metazoa</taxon>
        <taxon>Ecdysozoa</taxon>
        <taxon>Arthropoda</taxon>
        <taxon>Chelicerata</taxon>
        <taxon>Arachnida</taxon>
        <taxon>Araneae</taxon>
        <taxon>Araneomorphae</taxon>
        <taxon>Entelegynae</taxon>
        <taxon>Araneoidea</taxon>
        <taxon>Araneidae</taxon>
        <taxon>Caerostris</taxon>
    </lineage>
</organism>
<protein>
    <submittedName>
        <fullName evidence="1">Uncharacterized protein</fullName>
    </submittedName>
</protein>
<reference evidence="1 2" key="1">
    <citation type="submission" date="2021-06" db="EMBL/GenBank/DDBJ databases">
        <title>Caerostris darwini draft genome.</title>
        <authorList>
            <person name="Kono N."/>
            <person name="Arakawa K."/>
        </authorList>
    </citation>
    <scope>NUCLEOTIDE SEQUENCE [LARGE SCALE GENOMIC DNA]</scope>
</reference>
<gene>
    <name evidence="1" type="ORF">CDAR_265531</name>
</gene>
<proteinExistence type="predicted"/>
<keyword evidence="2" id="KW-1185">Reference proteome</keyword>
<accession>A0AAV4NUR7</accession>
<evidence type="ECO:0000313" key="2">
    <source>
        <dbReference type="Proteomes" id="UP001054837"/>
    </source>
</evidence>
<dbReference type="AlphaFoldDB" id="A0AAV4NUR7"/>
<name>A0AAV4NUR7_9ARAC</name>
<dbReference type="Proteomes" id="UP001054837">
    <property type="component" value="Unassembled WGS sequence"/>
</dbReference>